<feature type="transmembrane region" description="Helical" evidence="1">
    <location>
        <begin position="12"/>
        <end position="32"/>
    </location>
</feature>
<organism evidence="2 3">
    <name type="scientific">Candidatus Aphodocola excrementigallinarum</name>
    <dbReference type="NCBI Taxonomy" id="2840670"/>
    <lineage>
        <taxon>Bacteria</taxon>
        <taxon>Bacillati</taxon>
        <taxon>Bacillota</taxon>
        <taxon>Bacilli</taxon>
        <taxon>Candidatus Aphodocola</taxon>
    </lineage>
</organism>
<dbReference type="Pfam" id="PF04021">
    <property type="entry name" value="Class_IIIsignal"/>
    <property type="match status" value="1"/>
</dbReference>
<keyword evidence="1" id="KW-1133">Transmembrane helix</keyword>
<accession>A0A9D1LIC3</accession>
<dbReference type="InterPro" id="IPR007166">
    <property type="entry name" value="Class3_signal_pept_motif"/>
</dbReference>
<dbReference type="EMBL" id="DVMT01000003">
    <property type="protein sequence ID" value="HIU39717.1"/>
    <property type="molecule type" value="Genomic_DNA"/>
</dbReference>
<proteinExistence type="predicted"/>
<gene>
    <name evidence="2" type="ORF">IAB68_00235</name>
</gene>
<name>A0A9D1LIC3_9FIRM</name>
<keyword evidence="1" id="KW-0472">Membrane</keyword>
<protein>
    <submittedName>
        <fullName evidence="2">Flp family type IVb pilin</fullName>
    </submittedName>
</protein>
<dbReference type="AlphaFoldDB" id="A0A9D1LIC3"/>
<reference evidence="2" key="1">
    <citation type="submission" date="2020-10" db="EMBL/GenBank/DDBJ databases">
        <authorList>
            <person name="Gilroy R."/>
        </authorList>
    </citation>
    <scope>NUCLEOTIDE SEQUENCE</scope>
    <source>
        <strain evidence="2">CHK193-30670</strain>
    </source>
</reference>
<comment type="caution">
    <text evidence="2">The sequence shown here is derived from an EMBL/GenBank/DDBJ whole genome shotgun (WGS) entry which is preliminary data.</text>
</comment>
<reference evidence="2" key="2">
    <citation type="journal article" date="2021" name="PeerJ">
        <title>Extensive microbial diversity within the chicken gut microbiome revealed by metagenomics and culture.</title>
        <authorList>
            <person name="Gilroy R."/>
            <person name="Ravi A."/>
            <person name="Getino M."/>
            <person name="Pursley I."/>
            <person name="Horton D.L."/>
            <person name="Alikhan N.F."/>
            <person name="Baker D."/>
            <person name="Gharbi K."/>
            <person name="Hall N."/>
            <person name="Watson M."/>
            <person name="Adriaenssens E.M."/>
            <person name="Foster-Nyarko E."/>
            <person name="Jarju S."/>
            <person name="Secka A."/>
            <person name="Antonio M."/>
            <person name="Oren A."/>
            <person name="Chaudhuri R.R."/>
            <person name="La Ragione R."/>
            <person name="Hildebrand F."/>
            <person name="Pallen M.J."/>
        </authorList>
    </citation>
    <scope>NUCLEOTIDE SEQUENCE</scope>
    <source>
        <strain evidence="2">CHK193-30670</strain>
    </source>
</reference>
<dbReference type="Proteomes" id="UP000824074">
    <property type="component" value="Unassembled WGS sequence"/>
</dbReference>
<evidence type="ECO:0000313" key="3">
    <source>
        <dbReference type="Proteomes" id="UP000824074"/>
    </source>
</evidence>
<evidence type="ECO:0000313" key="2">
    <source>
        <dbReference type="EMBL" id="HIU39717.1"/>
    </source>
</evidence>
<evidence type="ECO:0000256" key="1">
    <source>
        <dbReference type="SAM" id="Phobius"/>
    </source>
</evidence>
<sequence length="64" mass="6920">MLKLNKKGQALVEYVLIIALVTVIAVSLIRIFGGYLKDSITKTSCELVGETYQEGSEPGEGTCK</sequence>
<keyword evidence="1" id="KW-0812">Transmembrane</keyword>